<proteinExistence type="predicted"/>
<evidence type="ECO:0000313" key="1">
    <source>
        <dbReference type="EMBL" id="MPC57569.1"/>
    </source>
</evidence>
<name>A0A5B7GJ74_PORTR</name>
<reference evidence="1 2" key="1">
    <citation type="submission" date="2019-05" db="EMBL/GenBank/DDBJ databases">
        <title>Another draft genome of Portunus trituberculatus and its Hox gene families provides insights of decapod evolution.</title>
        <authorList>
            <person name="Jeong J.-H."/>
            <person name="Song I."/>
            <person name="Kim S."/>
            <person name="Choi T."/>
            <person name="Kim D."/>
            <person name="Ryu S."/>
            <person name="Kim W."/>
        </authorList>
    </citation>
    <scope>NUCLEOTIDE SEQUENCE [LARGE SCALE GENOMIC DNA]</scope>
    <source>
        <tissue evidence="1">Muscle</tissue>
    </source>
</reference>
<dbReference type="Proteomes" id="UP000324222">
    <property type="component" value="Unassembled WGS sequence"/>
</dbReference>
<gene>
    <name evidence="1" type="ORF">E2C01_051552</name>
</gene>
<sequence>MDKSMMMKIITTMIRGRLEYAVVVWSTYRQKDIKKLERIQKSTAKMVPEIKDLSSLRKRLKTVSQRRGVDEMKKL</sequence>
<protein>
    <submittedName>
        <fullName evidence="1">Uncharacterized protein</fullName>
    </submittedName>
</protein>
<comment type="caution">
    <text evidence="1">The sequence shown here is derived from an EMBL/GenBank/DDBJ whole genome shotgun (WGS) entry which is preliminary data.</text>
</comment>
<accession>A0A5B7GJ74</accession>
<evidence type="ECO:0000313" key="2">
    <source>
        <dbReference type="Proteomes" id="UP000324222"/>
    </source>
</evidence>
<keyword evidence="2" id="KW-1185">Reference proteome</keyword>
<dbReference type="AlphaFoldDB" id="A0A5B7GJ74"/>
<organism evidence="1 2">
    <name type="scientific">Portunus trituberculatus</name>
    <name type="common">Swimming crab</name>
    <name type="synonym">Neptunus trituberculatus</name>
    <dbReference type="NCBI Taxonomy" id="210409"/>
    <lineage>
        <taxon>Eukaryota</taxon>
        <taxon>Metazoa</taxon>
        <taxon>Ecdysozoa</taxon>
        <taxon>Arthropoda</taxon>
        <taxon>Crustacea</taxon>
        <taxon>Multicrustacea</taxon>
        <taxon>Malacostraca</taxon>
        <taxon>Eumalacostraca</taxon>
        <taxon>Eucarida</taxon>
        <taxon>Decapoda</taxon>
        <taxon>Pleocyemata</taxon>
        <taxon>Brachyura</taxon>
        <taxon>Eubrachyura</taxon>
        <taxon>Portunoidea</taxon>
        <taxon>Portunidae</taxon>
        <taxon>Portuninae</taxon>
        <taxon>Portunus</taxon>
    </lineage>
</organism>
<dbReference type="EMBL" id="VSRR010014894">
    <property type="protein sequence ID" value="MPC57569.1"/>
    <property type="molecule type" value="Genomic_DNA"/>
</dbReference>